<reference evidence="2 3" key="1">
    <citation type="submission" date="2018-08" db="EMBL/GenBank/DDBJ databases">
        <title>Murine metabolic-syndrome-specific gut microbial biobank.</title>
        <authorList>
            <person name="Liu C."/>
        </authorList>
    </citation>
    <scope>NUCLEOTIDE SEQUENCE [LARGE SCALE GENOMIC DNA]</scope>
    <source>
        <strain evidence="2 3">X69</strain>
    </source>
</reference>
<evidence type="ECO:0000313" key="3">
    <source>
        <dbReference type="Proteomes" id="UP000446348"/>
    </source>
</evidence>
<accession>A0A845RI22</accession>
<keyword evidence="1" id="KW-0812">Transmembrane</keyword>
<feature type="transmembrane region" description="Helical" evidence="1">
    <location>
        <begin position="12"/>
        <end position="37"/>
    </location>
</feature>
<evidence type="ECO:0000313" key="2">
    <source>
        <dbReference type="EMBL" id="NBI78578.1"/>
    </source>
</evidence>
<feature type="transmembrane region" description="Helical" evidence="1">
    <location>
        <begin position="43"/>
        <end position="62"/>
    </location>
</feature>
<proteinExistence type="predicted"/>
<organism evidence="2 3">
    <name type="scientific">Anaerotruncus colihominis</name>
    <dbReference type="NCBI Taxonomy" id="169435"/>
    <lineage>
        <taxon>Bacteria</taxon>
        <taxon>Bacillati</taxon>
        <taxon>Bacillota</taxon>
        <taxon>Clostridia</taxon>
        <taxon>Eubacteriales</taxon>
        <taxon>Oscillospiraceae</taxon>
        <taxon>Anaerotruncus</taxon>
    </lineage>
</organism>
<protein>
    <submittedName>
        <fullName evidence="2">Uncharacterized protein</fullName>
    </submittedName>
</protein>
<comment type="caution">
    <text evidence="2">The sequence shown here is derived from an EMBL/GenBank/DDBJ whole genome shotgun (WGS) entry which is preliminary data.</text>
</comment>
<dbReference type="EMBL" id="QXWZ01000009">
    <property type="protein sequence ID" value="NBI78578.1"/>
    <property type="molecule type" value="Genomic_DNA"/>
</dbReference>
<dbReference type="Proteomes" id="UP000446348">
    <property type="component" value="Unassembled WGS sequence"/>
</dbReference>
<evidence type="ECO:0000256" key="1">
    <source>
        <dbReference type="SAM" id="Phobius"/>
    </source>
</evidence>
<sequence>MKGAIAVKRTPGMVRLAVGFSAGFLAGIFVRMSVSIISCRPHAVGGETLVFPLIILLIYFGYSMGKEISAQKAFEAGYNKGRSIAGGGGDDE</sequence>
<keyword evidence="1" id="KW-1133">Transmembrane helix</keyword>
<dbReference type="AlphaFoldDB" id="A0A845RI22"/>
<name>A0A845RI22_9FIRM</name>
<keyword evidence="1" id="KW-0472">Membrane</keyword>
<gene>
    <name evidence="2" type="ORF">D3Z39_06815</name>
</gene>